<evidence type="ECO:0000256" key="4">
    <source>
        <dbReference type="ARBA" id="ARBA00022481"/>
    </source>
</evidence>
<dbReference type="SMART" id="SM01270">
    <property type="entry name" value="Longin"/>
    <property type="match status" value="1"/>
</dbReference>
<keyword evidence="6" id="KW-0564">Palmitate</keyword>
<dbReference type="PANTHER" id="PTHR45806:SF1">
    <property type="entry name" value="SYNAPTOBREVIN HOMOLOG YKT6"/>
    <property type="match status" value="1"/>
</dbReference>
<evidence type="ECO:0000256" key="10">
    <source>
        <dbReference type="PROSITE-ProRule" id="PRU00290"/>
    </source>
</evidence>
<dbReference type="EMBL" id="CP120629">
    <property type="protein sequence ID" value="WEW59185.1"/>
    <property type="molecule type" value="Genomic_DNA"/>
</dbReference>
<protein>
    <recommendedName>
        <fullName evidence="9">Synaptobrevin homolog YKT6</fullName>
    </recommendedName>
</protein>
<dbReference type="Gene3D" id="3.30.450.50">
    <property type="entry name" value="Longin domain"/>
    <property type="match status" value="1"/>
</dbReference>
<dbReference type="SUPFAM" id="SSF58038">
    <property type="entry name" value="SNARE fusion complex"/>
    <property type="match status" value="1"/>
</dbReference>
<dbReference type="PROSITE" id="PS50892">
    <property type="entry name" value="V_SNARE"/>
    <property type="match status" value="1"/>
</dbReference>
<dbReference type="InterPro" id="IPR001388">
    <property type="entry name" value="Synaptobrevin-like"/>
</dbReference>
<evidence type="ECO:0000256" key="7">
    <source>
        <dbReference type="ARBA" id="ARBA00023288"/>
    </source>
</evidence>
<evidence type="ECO:0000256" key="8">
    <source>
        <dbReference type="ARBA" id="ARBA00023289"/>
    </source>
</evidence>
<evidence type="ECO:0000256" key="1">
    <source>
        <dbReference type="ARBA" id="ARBA00004342"/>
    </source>
</evidence>
<gene>
    <name evidence="13" type="primary">YKT6</name>
    <name evidence="13" type="ORF">PRK78_004654</name>
</gene>
<evidence type="ECO:0000256" key="5">
    <source>
        <dbReference type="ARBA" id="ARBA00023136"/>
    </source>
</evidence>
<dbReference type="SUPFAM" id="SSF64356">
    <property type="entry name" value="SNARE-like"/>
    <property type="match status" value="1"/>
</dbReference>
<dbReference type="GO" id="GO:0006888">
    <property type="term" value="P:endoplasmic reticulum to Golgi vesicle-mediated transport"/>
    <property type="evidence" value="ECO:0007669"/>
    <property type="project" value="TreeGrafter"/>
</dbReference>
<dbReference type="CDD" id="cd15867">
    <property type="entry name" value="R-SNARE_YKT6"/>
    <property type="match status" value="1"/>
</dbReference>
<dbReference type="AlphaFoldDB" id="A0AAF0IIT3"/>
<feature type="domain" description="Longin" evidence="11">
    <location>
        <begin position="7"/>
        <end position="132"/>
    </location>
</feature>
<evidence type="ECO:0000256" key="2">
    <source>
        <dbReference type="ARBA" id="ARBA00008025"/>
    </source>
</evidence>
<keyword evidence="3" id="KW-1003">Cell membrane</keyword>
<evidence type="ECO:0000256" key="9">
    <source>
        <dbReference type="ARBA" id="ARBA00026133"/>
    </source>
</evidence>
<dbReference type="PANTHER" id="PTHR45806">
    <property type="entry name" value="SYNAPTOBREVIN HOMOLOG YKT6"/>
    <property type="match status" value="1"/>
</dbReference>
<dbReference type="Proteomes" id="UP001219355">
    <property type="component" value="Chromosome 3"/>
</dbReference>
<dbReference type="GO" id="GO:0005484">
    <property type="term" value="F:SNAP receptor activity"/>
    <property type="evidence" value="ECO:0007669"/>
    <property type="project" value="TreeGrafter"/>
</dbReference>
<dbReference type="Pfam" id="PF13774">
    <property type="entry name" value="Longin"/>
    <property type="match status" value="1"/>
</dbReference>
<keyword evidence="14" id="KW-1185">Reference proteome</keyword>
<sequence>MKIFYIGILRNESRPAVELCREIDLSSFSRFTRDSYAEFMTLFSKTVAERTRPGQRQDIEEKSYTFHAYARSEGVAAIIISDADYPALVAHQLLSKLLDDFLAQYPRTAFIDKPAAAAAGPQGALLAFAPLKEYIVKYQDPSQADSIMKIQKELDETKIVLHKTIESVLERGEKIDSLVAKSDGLSAQSKMFYGQAKKQNSCCVVM</sequence>
<name>A0AAF0IIT3_9EURO</name>
<reference evidence="13" key="1">
    <citation type="submission" date="2023-03" db="EMBL/GenBank/DDBJ databases">
        <title>Emydomyces testavorans Genome Sequence.</title>
        <authorList>
            <person name="Hoyer L."/>
        </authorList>
    </citation>
    <scope>NUCLEOTIDE SEQUENCE</scope>
    <source>
        <strain evidence="13">16-2883</strain>
    </source>
</reference>
<dbReference type="GO" id="GO:0005886">
    <property type="term" value="C:plasma membrane"/>
    <property type="evidence" value="ECO:0007669"/>
    <property type="project" value="UniProtKB-SubCell"/>
</dbReference>
<dbReference type="Pfam" id="PF00957">
    <property type="entry name" value="Synaptobrevin"/>
    <property type="match status" value="1"/>
</dbReference>
<evidence type="ECO:0000259" key="12">
    <source>
        <dbReference type="PROSITE" id="PS50892"/>
    </source>
</evidence>
<evidence type="ECO:0000313" key="14">
    <source>
        <dbReference type="Proteomes" id="UP001219355"/>
    </source>
</evidence>
<keyword evidence="7" id="KW-0449">Lipoprotein</keyword>
<dbReference type="PROSITE" id="PS50859">
    <property type="entry name" value="LONGIN"/>
    <property type="match status" value="1"/>
</dbReference>
<dbReference type="GO" id="GO:0005794">
    <property type="term" value="C:Golgi apparatus"/>
    <property type="evidence" value="ECO:0007669"/>
    <property type="project" value="TreeGrafter"/>
</dbReference>
<feature type="domain" description="V-SNARE coiled-coil homology" evidence="12">
    <location>
        <begin position="146"/>
        <end position="206"/>
    </location>
</feature>
<dbReference type="PRINTS" id="PR00219">
    <property type="entry name" value="SYNAPTOBREVN"/>
</dbReference>
<dbReference type="Gene3D" id="1.20.5.110">
    <property type="match status" value="1"/>
</dbReference>
<accession>A0AAF0IIT3</accession>
<keyword evidence="5" id="KW-0472">Membrane</keyword>
<dbReference type="InterPro" id="IPR042855">
    <property type="entry name" value="V_SNARE_CC"/>
</dbReference>
<dbReference type="InterPro" id="IPR045848">
    <property type="entry name" value="R-SNARE_YKT6"/>
</dbReference>
<keyword evidence="4" id="KW-0488">Methylation</keyword>
<keyword evidence="10" id="KW-0175">Coiled coil</keyword>
<comment type="similarity">
    <text evidence="2">Belongs to the synaptobrevin family.</text>
</comment>
<dbReference type="FunFam" id="1.20.5.110:FF:000020">
    <property type="entry name" value="synaptobrevin homolog YKT6"/>
    <property type="match status" value="1"/>
</dbReference>
<evidence type="ECO:0000256" key="6">
    <source>
        <dbReference type="ARBA" id="ARBA00023139"/>
    </source>
</evidence>
<dbReference type="InterPro" id="IPR011012">
    <property type="entry name" value="Longin-like_dom_sf"/>
</dbReference>
<comment type="subcellular location">
    <subcellularLocation>
        <location evidence="1">Cell membrane</location>
        <topology evidence="1">Lipid-anchor</topology>
        <orientation evidence="1">Cytoplasmic side</orientation>
    </subcellularLocation>
</comment>
<organism evidence="13 14">
    <name type="scientific">Emydomyces testavorans</name>
    <dbReference type="NCBI Taxonomy" id="2070801"/>
    <lineage>
        <taxon>Eukaryota</taxon>
        <taxon>Fungi</taxon>
        <taxon>Dikarya</taxon>
        <taxon>Ascomycota</taxon>
        <taxon>Pezizomycotina</taxon>
        <taxon>Eurotiomycetes</taxon>
        <taxon>Eurotiomycetidae</taxon>
        <taxon>Onygenales</taxon>
        <taxon>Nannizziopsiaceae</taxon>
        <taxon>Emydomyces</taxon>
    </lineage>
</organism>
<evidence type="ECO:0000259" key="11">
    <source>
        <dbReference type="PROSITE" id="PS50859"/>
    </source>
</evidence>
<keyword evidence="8" id="KW-0636">Prenylation</keyword>
<dbReference type="InterPro" id="IPR010908">
    <property type="entry name" value="Longin_dom"/>
</dbReference>
<dbReference type="CDD" id="cd14824">
    <property type="entry name" value="Longin"/>
    <property type="match status" value="1"/>
</dbReference>
<proteinExistence type="inferred from homology"/>
<evidence type="ECO:0000256" key="3">
    <source>
        <dbReference type="ARBA" id="ARBA00022475"/>
    </source>
</evidence>
<evidence type="ECO:0000313" key="13">
    <source>
        <dbReference type="EMBL" id="WEW59185.1"/>
    </source>
</evidence>